<dbReference type="GO" id="GO:0005886">
    <property type="term" value="C:plasma membrane"/>
    <property type="evidence" value="ECO:0007669"/>
    <property type="project" value="TreeGrafter"/>
</dbReference>
<dbReference type="GO" id="GO:0008374">
    <property type="term" value="F:O-acyltransferase activity"/>
    <property type="evidence" value="ECO:0007669"/>
    <property type="project" value="InterPro"/>
</dbReference>
<keyword evidence="1" id="KW-0472">Membrane</keyword>
<evidence type="ECO:0000313" key="3">
    <source>
        <dbReference type="EMBL" id="THU45992.1"/>
    </source>
</evidence>
<organism evidence="3 4">
    <name type="scientific">Musa balbisiana</name>
    <name type="common">Banana</name>
    <dbReference type="NCBI Taxonomy" id="52838"/>
    <lineage>
        <taxon>Eukaryota</taxon>
        <taxon>Viridiplantae</taxon>
        <taxon>Streptophyta</taxon>
        <taxon>Embryophyta</taxon>
        <taxon>Tracheophyta</taxon>
        <taxon>Spermatophyta</taxon>
        <taxon>Magnoliopsida</taxon>
        <taxon>Liliopsida</taxon>
        <taxon>Zingiberales</taxon>
        <taxon>Musaceae</taxon>
        <taxon>Musa</taxon>
    </lineage>
</organism>
<dbReference type="PANTHER" id="PTHR31650:SF1">
    <property type="entry name" value="WAX ESTER SYNTHASE_DIACYLGLYCEROL ACYLTRANSFERASE 4-RELATED"/>
    <property type="match status" value="1"/>
</dbReference>
<dbReference type="AlphaFoldDB" id="A0A4S8IFB5"/>
<comment type="caution">
    <text evidence="3">The sequence shown here is derived from an EMBL/GenBank/DDBJ whole genome shotgun (WGS) entry which is preliminary data.</text>
</comment>
<dbReference type="InterPro" id="IPR045034">
    <property type="entry name" value="O-acyltransferase_WSD1-like"/>
</dbReference>
<reference evidence="3 4" key="1">
    <citation type="journal article" date="2019" name="Nat. Plants">
        <title>Genome sequencing of Musa balbisiana reveals subgenome evolution and function divergence in polyploid bananas.</title>
        <authorList>
            <person name="Yao X."/>
        </authorList>
    </citation>
    <scope>NUCLEOTIDE SEQUENCE [LARGE SCALE GENOMIC DNA]</scope>
    <source>
        <strain evidence="4">cv. DH-PKW</strain>
        <tissue evidence="3">Leaves</tissue>
    </source>
</reference>
<evidence type="ECO:0000256" key="1">
    <source>
        <dbReference type="SAM" id="Phobius"/>
    </source>
</evidence>
<dbReference type="STRING" id="52838.A0A4S8IFB5"/>
<sequence length="157" mass="17430">MMAGKNCGVKWGNLISYVILPFPIAMYEDPLDYVRKGKAAVDRKKNSLQAVLAYRCATFLIKMFGVKIGCCFAFAFLVEFDPKVLQKVCVVLCELQGGAAMTYGLISNTTFSYSNVVGPVDEISFYGHPILEARIALHETFVRQKQHSILGGFTRDS</sequence>
<dbReference type="EMBL" id="PYDT01000010">
    <property type="protein sequence ID" value="THU45992.1"/>
    <property type="molecule type" value="Genomic_DNA"/>
</dbReference>
<feature type="domain" description="O-acyltransferase WSD1 C-terminal" evidence="2">
    <location>
        <begin position="11"/>
        <end position="132"/>
    </location>
</feature>
<dbReference type="Proteomes" id="UP000317650">
    <property type="component" value="Chromosome 9"/>
</dbReference>
<evidence type="ECO:0000313" key="4">
    <source>
        <dbReference type="Proteomes" id="UP000317650"/>
    </source>
</evidence>
<accession>A0A4S8IFB5</accession>
<evidence type="ECO:0000259" key="2">
    <source>
        <dbReference type="Pfam" id="PF06974"/>
    </source>
</evidence>
<name>A0A4S8IFB5_MUSBA</name>
<dbReference type="InterPro" id="IPR009721">
    <property type="entry name" value="O-acyltransferase_WSD1_C"/>
</dbReference>
<keyword evidence="1" id="KW-1133">Transmembrane helix</keyword>
<feature type="transmembrane region" description="Helical" evidence="1">
    <location>
        <begin position="52"/>
        <end position="78"/>
    </location>
</feature>
<gene>
    <name evidence="3" type="ORF">C4D60_Mb09t00220</name>
</gene>
<protein>
    <recommendedName>
        <fullName evidence="2">O-acyltransferase WSD1 C-terminal domain-containing protein</fullName>
    </recommendedName>
</protein>
<keyword evidence="4" id="KW-1185">Reference proteome</keyword>
<dbReference type="PANTHER" id="PTHR31650">
    <property type="entry name" value="O-ACYLTRANSFERASE (WSD1-LIKE) FAMILY PROTEIN"/>
    <property type="match status" value="1"/>
</dbReference>
<proteinExistence type="predicted"/>
<dbReference type="GO" id="GO:0019432">
    <property type="term" value="P:triglyceride biosynthetic process"/>
    <property type="evidence" value="ECO:0007669"/>
    <property type="project" value="TreeGrafter"/>
</dbReference>
<keyword evidence="1" id="KW-0812">Transmembrane</keyword>
<dbReference type="Pfam" id="PF06974">
    <property type="entry name" value="WS_DGAT_C"/>
    <property type="match status" value="1"/>
</dbReference>